<evidence type="ECO:0000313" key="1">
    <source>
        <dbReference type="EMBL" id="KAK9993177.1"/>
    </source>
</evidence>
<proteinExistence type="predicted"/>
<protein>
    <submittedName>
        <fullName evidence="1">Uncharacterized protein</fullName>
    </submittedName>
</protein>
<organism evidence="1 2">
    <name type="scientific">Lithocarpus litseifolius</name>
    <dbReference type="NCBI Taxonomy" id="425828"/>
    <lineage>
        <taxon>Eukaryota</taxon>
        <taxon>Viridiplantae</taxon>
        <taxon>Streptophyta</taxon>
        <taxon>Embryophyta</taxon>
        <taxon>Tracheophyta</taxon>
        <taxon>Spermatophyta</taxon>
        <taxon>Magnoliopsida</taxon>
        <taxon>eudicotyledons</taxon>
        <taxon>Gunneridae</taxon>
        <taxon>Pentapetalae</taxon>
        <taxon>rosids</taxon>
        <taxon>fabids</taxon>
        <taxon>Fagales</taxon>
        <taxon>Fagaceae</taxon>
        <taxon>Lithocarpus</taxon>
    </lineage>
</organism>
<dbReference type="Proteomes" id="UP001459277">
    <property type="component" value="Unassembled WGS sequence"/>
</dbReference>
<name>A0AAW2C513_9ROSI</name>
<reference evidence="1 2" key="1">
    <citation type="submission" date="2024-01" db="EMBL/GenBank/DDBJ databases">
        <title>A telomere-to-telomere, gap-free genome of sweet tea (Lithocarpus litseifolius).</title>
        <authorList>
            <person name="Zhou J."/>
        </authorList>
    </citation>
    <scope>NUCLEOTIDE SEQUENCE [LARGE SCALE GENOMIC DNA]</scope>
    <source>
        <strain evidence="1">Zhou-2022a</strain>
        <tissue evidence="1">Leaf</tissue>
    </source>
</reference>
<accession>A0AAW2C513</accession>
<dbReference type="AlphaFoldDB" id="A0AAW2C513"/>
<comment type="caution">
    <text evidence="1">The sequence shown here is derived from an EMBL/GenBank/DDBJ whole genome shotgun (WGS) entry which is preliminary data.</text>
</comment>
<dbReference type="EMBL" id="JAZDWU010000008">
    <property type="protein sequence ID" value="KAK9993177.1"/>
    <property type="molecule type" value="Genomic_DNA"/>
</dbReference>
<sequence length="221" mass="24666">MVPFVGPRKGKGLMMGQVLSTEKLPILLREDSKYALEKLSSIIIVDDYDLSNHATEVMGETGLFSIAQEMLMMKGLMGHYLNHETSLDCLRAEARSTEEELAEPKAWKVKKEAILEYRDSDALLSKLGSSFAEGFDDYLRQVKASYPDLDLAHINIDDQGQTSVLPVHSESMDQLFGVIVLGDNPHRDGESALVQVQTIEAVTYQPENVQAKERNEDPPIQ</sequence>
<keyword evidence="2" id="KW-1185">Reference proteome</keyword>
<evidence type="ECO:0000313" key="2">
    <source>
        <dbReference type="Proteomes" id="UP001459277"/>
    </source>
</evidence>
<gene>
    <name evidence="1" type="ORF">SO802_022880</name>
</gene>